<reference evidence="1 2" key="1">
    <citation type="submission" date="2019-02" db="EMBL/GenBank/DDBJ databases">
        <title>Deep-cultivation of Planctomycetes and their phenomic and genomic characterization uncovers novel biology.</title>
        <authorList>
            <person name="Wiegand S."/>
            <person name="Jogler M."/>
            <person name="Boedeker C."/>
            <person name="Pinto D."/>
            <person name="Vollmers J."/>
            <person name="Rivas-Marin E."/>
            <person name="Kohn T."/>
            <person name="Peeters S.H."/>
            <person name="Heuer A."/>
            <person name="Rast P."/>
            <person name="Oberbeckmann S."/>
            <person name="Bunk B."/>
            <person name="Jeske O."/>
            <person name="Meyerdierks A."/>
            <person name="Storesund J.E."/>
            <person name="Kallscheuer N."/>
            <person name="Luecker S."/>
            <person name="Lage O.M."/>
            <person name="Pohl T."/>
            <person name="Merkel B.J."/>
            <person name="Hornburger P."/>
            <person name="Mueller R.-W."/>
            <person name="Bruemmer F."/>
            <person name="Labrenz M."/>
            <person name="Spormann A.M."/>
            <person name="Op Den Camp H."/>
            <person name="Overmann J."/>
            <person name="Amann R."/>
            <person name="Jetten M.S.M."/>
            <person name="Mascher T."/>
            <person name="Medema M.H."/>
            <person name="Devos D.P."/>
            <person name="Kaster A.-K."/>
            <person name="Ovreas L."/>
            <person name="Rohde M."/>
            <person name="Galperin M.Y."/>
            <person name="Jogler C."/>
        </authorList>
    </citation>
    <scope>NUCLEOTIDE SEQUENCE [LARGE SCALE GENOMIC DNA]</scope>
    <source>
        <strain evidence="1 2">Pla22</strain>
    </source>
</reference>
<name>A0A5C5WK98_9BACT</name>
<protein>
    <submittedName>
        <fullName evidence="1">Uncharacterized protein</fullName>
    </submittedName>
</protein>
<dbReference type="EMBL" id="SJPI01000002">
    <property type="protein sequence ID" value="TWT51206.1"/>
    <property type="molecule type" value="Genomic_DNA"/>
</dbReference>
<dbReference type="AlphaFoldDB" id="A0A5C5WK98"/>
<evidence type="ECO:0000313" key="2">
    <source>
        <dbReference type="Proteomes" id="UP000316598"/>
    </source>
</evidence>
<organism evidence="1 2">
    <name type="scientific">Rubripirellula amarantea</name>
    <dbReference type="NCBI Taxonomy" id="2527999"/>
    <lineage>
        <taxon>Bacteria</taxon>
        <taxon>Pseudomonadati</taxon>
        <taxon>Planctomycetota</taxon>
        <taxon>Planctomycetia</taxon>
        <taxon>Pirellulales</taxon>
        <taxon>Pirellulaceae</taxon>
        <taxon>Rubripirellula</taxon>
    </lineage>
</organism>
<proteinExistence type="predicted"/>
<keyword evidence="2" id="KW-1185">Reference proteome</keyword>
<sequence>MFPHIGGQVNPERASPTGMFVNQFRSSCSVHWGTVCTAFLGVANMEPQRFERLKSINVDLVATPLQIDTQCPPA</sequence>
<dbReference type="Proteomes" id="UP000316598">
    <property type="component" value="Unassembled WGS sequence"/>
</dbReference>
<evidence type="ECO:0000313" key="1">
    <source>
        <dbReference type="EMBL" id="TWT51206.1"/>
    </source>
</evidence>
<gene>
    <name evidence="1" type="ORF">Pla22_39830</name>
</gene>
<accession>A0A5C5WK98</accession>
<comment type="caution">
    <text evidence="1">The sequence shown here is derived from an EMBL/GenBank/DDBJ whole genome shotgun (WGS) entry which is preliminary data.</text>
</comment>